<feature type="compositionally biased region" description="Polar residues" evidence="1">
    <location>
        <begin position="308"/>
        <end position="319"/>
    </location>
</feature>
<organism evidence="2 3">
    <name type="scientific">Coemansia interrupta</name>
    <dbReference type="NCBI Taxonomy" id="1126814"/>
    <lineage>
        <taxon>Eukaryota</taxon>
        <taxon>Fungi</taxon>
        <taxon>Fungi incertae sedis</taxon>
        <taxon>Zoopagomycota</taxon>
        <taxon>Kickxellomycotina</taxon>
        <taxon>Kickxellomycetes</taxon>
        <taxon>Kickxellales</taxon>
        <taxon>Kickxellaceae</taxon>
        <taxon>Coemansia</taxon>
    </lineage>
</organism>
<dbReference type="AlphaFoldDB" id="A0A9W8H396"/>
<evidence type="ECO:0000256" key="1">
    <source>
        <dbReference type="SAM" id="MobiDB-lite"/>
    </source>
</evidence>
<feature type="region of interest" description="Disordered" evidence="1">
    <location>
        <begin position="286"/>
        <end position="337"/>
    </location>
</feature>
<dbReference type="EMBL" id="JANBUM010000397">
    <property type="protein sequence ID" value="KAJ2777694.1"/>
    <property type="molecule type" value="Genomic_DNA"/>
</dbReference>
<accession>A0A9W8H396</accession>
<sequence length="355" mass="38229">MSEQRPAPGAPPRAPSPAPAATGPVWSTVVTRGGPPNTGQRGTSQHVGEGPGSKASGPPKVDNGVPFSALHLVKKTDEEVAALDWTAVPPVRIVPNQHDYPCLGYTVPAGTTYTEIQDAFNAKGDTVKGMLHLTLYRSSNLAVVRFDNEEDKLTFLTELVVVRGQPARLSQFFAYTPDLAFVTLTGMQEANPRDAARKIEAALNPFGRLVDIVLFKRGKFLASIAQVVVSLAEGTTVDGLLELDGYSAGPKRRKAAISDAALNKPFTFSVPTPDNRFEVLSPPRKTSVNLPIPTRAPIDSPARKGMLTRSQRATAQPTTPIKKKPVVQTTKVDETGDNRITYEAMQLDDADQDRN</sequence>
<reference evidence="2" key="1">
    <citation type="submission" date="2022-07" db="EMBL/GenBank/DDBJ databases">
        <title>Phylogenomic reconstructions and comparative analyses of Kickxellomycotina fungi.</title>
        <authorList>
            <person name="Reynolds N.K."/>
            <person name="Stajich J.E."/>
            <person name="Barry K."/>
            <person name="Grigoriev I.V."/>
            <person name="Crous P."/>
            <person name="Smith M.E."/>
        </authorList>
    </citation>
    <scope>NUCLEOTIDE SEQUENCE</scope>
    <source>
        <strain evidence="2">BCRC 34489</strain>
    </source>
</reference>
<feature type="compositionally biased region" description="Pro residues" evidence="1">
    <location>
        <begin position="8"/>
        <end position="18"/>
    </location>
</feature>
<feature type="region of interest" description="Disordered" evidence="1">
    <location>
        <begin position="1"/>
        <end position="63"/>
    </location>
</feature>
<name>A0A9W8H396_9FUNG</name>
<evidence type="ECO:0000313" key="2">
    <source>
        <dbReference type="EMBL" id="KAJ2777694.1"/>
    </source>
</evidence>
<evidence type="ECO:0000313" key="3">
    <source>
        <dbReference type="Proteomes" id="UP001140172"/>
    </source>
</evidence>
<comment type="caution">
    <text evidence="2">The sequence shown here is derived from an EMBL/GenBank/DDBJ whole genome shotgun (WGS) entry which is preliminary data.</text>
</comment>
<keyword evidence="3" id="KW-1185">Reference proteome</keyword>
<dbReference type="Proteomes" id="UP001140172">
    <property type="component" value="Unassembled WGS sequence"/>
</dbReference>
<feature type="compositionally biased region" description="Polar residues" evidence="1">
    <location>
        <begin position="37"/>
        <end position="46"/>
    </location>
</feature>
<gene>
    <name evidence="2" type="ORF">GGI15_004425</name>
</gene>
<dbReference type="OrthoDB" id="5520939at2759"/>
<proteinExistence type="predicted"/>
<protein>
    <submittedName>
        <fullName evidence="2">Uncharacterized protein</fullName>
    </submittedName>
</protein>